<accession>A0A915E9N0</accession>
<dbReference type="PANTHER" id="PTHR46705:SF2">
    <property type="entry name" value="DOMAIN OF UNKNOWN FUNCTION DB DOMAIN-CONTAINING PROTEIN"/>
    <property type="match status" value="1"/>
</dbReference>
<keyword evidence="2" id="KW-1185">Reference proteome</keyword>
<dbReference type="AlphaFoldDB" id="A0A915E9N0"/>
<dbReference type="Proteomes" id="UP000887574">
    <property type="component" value="Unplaced"/>
</dbReference>
<evidence type="ECO:0000313" key="2">
    <source>
        <dbReference type="Proteomes" id="UP000887574"/>
    </source>
</evidence>
<sequence>MVDSQGQFEWFHYHIFQVDSVNSDQDVINALQNNRIILSLLAFITFAPIDTDSCTASGICGTNPYCGGPPPQIGGYPGARQPPPPPTCGGSGGCGGTYGCGPYGCYRMRARGSTSFQPSAGSSSSSAIQLMRSKTKSFGPSSLDEFEDERKTINGSPFTRCLPSQVPFRRMAVHWKQCGRFSFALLKGDHRECCARNGVTSTIAGEKCLTFCDQRPGKVVQLDLSYVPCFDRFESMKSCFWNDIARLYRS</sequence>
<reference evidence="3" key="1">
    <citation type="submission" date="2022-11" db="UniProtKB">
        <authorList>
            <consortium name="WormBaseParasite"/>
        </authorList>
    </citation>
    <scope>IDENTIFICATION</scope>
</reference>
<name>A0A915E9N0_9BILA</name>
<evidence type="ECO:0000313" key="3">
    <source>
        <dbReference type="WBParaSite" id="jg3013"/>
    </source>
</evidence>
<dbReference type="PANTHER" id="PTHR46705">
    <property type="entry name" value="PROTEIN CBG09805"/>
    <property type="match status" value="1"/>
</dbReference>
<dbReference type="WBParaSite" id="jg3013">
    <property type="protein sequence ID" value="jg3013"/>
    <property type="gene ID" value="jg3013"/>
</dbReference>
<protein>
    <recommendedName>
        <fullName evidence="1">Domain of unknown function DB domain-containing protein</fullName>
    </recommendedName>
</protein>
<proteinExistence type="predicted"/>
<evidence type="ECO:0000259" key="1">
    <source>
        <dbReference type="Pfam" id="PF01682"/>
    </source>
</evidence>
<dbReference type="InterPro" id="IPR002602">
    <property type="entry name" value="DB"/>
</dbReference>
<feature type="domain" description="Domain of unknown function DB" evidence="1">
    <location>
        <begin position="187"/>
        <end position="240"/>
    </location>
</feature>
<organism evidence="2 3">
    <name type="scientific">Ditylenchus dipsaci</name>
    <dbReference type="NCBI Taxonomy" id="166011"/>
    <lineage>
        <taxon>Eukaryota</taxon>
        <taxon>Metazoa</taxon>
        <taxon>Ecdysozoa</taxon>
        <taxon>Nematoda</taxon>
        <taxon>Chromadorea</taxon>
        <taxon>Rhabditida</taxon>
        <taxon>Tylenchina</taxon>
        <taxon>Tylenchomorpha</taxon>
        <taxon>Sphaerularioidea</taxon>
        <taxon>Anguinidae</taxon>
        <taxon>Anguininae</taxon>
        <taxon>Ditylenchus</taxon>
    </lineage>
</organism>
<dbReference type="Pfam" id="PF01682">
    <property type="entry name" value="DB"/>
    <property type="match status" value="1"/>
</dbReference>